<proteinExistence type="predicted"/>
<dbReference type="GO" id="GO:0004722">
    <property type="term" value="F:protein serine/threonine phosphatase activity"/>
    <property type="evidence" value="ECO:0007669"/>
    <property type="project" value="UniProtKB-EC"/>
</dbReference>
<dbReference type="EMBL" id="JASEJX010000013">
    <property type="protein sequence ID" value="KAK4516819.1"/>
    <property type="molecule type" value="Genomic_DNA"/>
</dbReference>
<keyword evidence="2" id="KW-1185">Reference proteome</keyword>
<sequence>MPAVSFTSIFLGTHASASSAIATPIVPSALPSSFMPVAPSVSAESLWPNAPSVTTSAVPLEASVAHKSNLTDANVPTEDTNDDANSAPFASTDEVEFTELDTSVYNSEYQSLGMVIHLQSGSVICVRCRCAVQLGNVVGHFGRNHSLNRWIAQYNVHQQQRYGEQLDVELSQIHPEPLTVHNLEEKLRDQGAVLYNEHGLYVAPLKNPLPAISLLDVLPGFMCGFCPVEDVTAVAAFTGGVSTVAKHMQQNHRGLNHNQYTTCHVQHLYKDQGHKVYIRVEQQYSGPTIPSTITSEGDALFETFLCENPDVTIGDSRVFSRFYEYVNWFDLVVDVAGADTNENRLLLHDWVNARTPRLNDEVARFDLDLKSLLQLWVSYVKMMMMAAAPSFGSDEGTDLHIKYREFGRAIFNDINGDTSRQFVIDIENIIAEMRSAGDSFRASERAFPVLHSYFMSLVSEQTPPFNQRVKCSILVFTAFSQIEASGCWKNVAYVKSVPARLKYLFRSIILYELLLKNDGLVFDDVDNNVQVGTAINDDGLNTDLTEEELEEFNNNA</sequence>
<evidence type="ECO:0000313" key="2">
    <source>
        <dbReference type="Proteomes" id="UP001304243"/>
    </source>
</evidence>
<reference evidence="1 2" key="1">
    <citation type="submission" date="2022-11" db="EMBL/GenBank/DDBJ databases">
        <title>Mucor velutinosus strain NIH1002 WGS.</title>
        <authorList>
            <person name="Subramanian P."/>
            <person name="Mullikin J.C."/>
            <person name="Segre J.A."/>
            <person name="Zelazny A.M."/>
        </authorList>
    </citation>
    <scope>NUCLEOTIDE SEQUENCE [LARGE SCALE GENOMIC DNA]</scope>
    <source>
        <strain evidence="1 2">NIH1002</strain>
    </source>
</reference>
<name>A0AAN7DHV8_9FUNG</name>
<dbReference type="AlphaFoldDB" id="A0AAN7DHV8"/>
<accession>A0AAN7DHV8</accession>
<organism evidence="1 2">
    <name type="scientific">Mucor velutinosus</name>
    <dbReference type="NCBI Taxonomy" id="708070"/>
    <lineage>
        <taxon>Eukaryota</taxon>
        <taxon>Fungi</taxon>
        <taxon>Fungi incertae sedis</taxon>
        <taxon>Mucoromycota</taxon>
        <taxon>Mucoromycotina</taxon>
        <taxon>Mucoromycetes</taxon>
        <taxon>Mucorales</taxon>
        <taxon>Mucorineae</taxon>
        <taxon>Mucoraceae</taxon>
        <taxon>Mucor</taxon>
    </lineage>
</organism>
<protein>
    <submittedName>
        <fullName evidence="1">3',5'-cyclic-nucleotide phosphodiesterase (PDEase) (3':5'-CNP)</fullName>
        <ecNumber evidence="1">3.1.3.16</ecNumber>
    </submittedName>
</protein>
<dbReference type="RefSeq" id="XP_064683485.1">
    <property type="nucleotide sequence ID" value="XM_064819565.1"/>
</dbReference>
<evidence type="ECO:0000313" key="1">
    <source>
        <dbReference type="EMBL" id="KAK4516819.1"/>
    </source>
</evidence>
<dbReference type="EC" id="3.1.3.16" evidence="1"/>
<gene>
    <name evidence="1" type="primary">CNA1_1</name>
    <name evidence="1" type="ORF">ATC70_000144</name>
</gene>
<keyword evidence="1" id="KW-0378">Hydrolase</keyword>
<dbReference type="GeneID" id="89943846"/>
<dbReference type="Proteomes" id="UP001304243">
    <property type="component" value="Unassembled WGS sequence"/>
</dbReference>
<comment type="caution">
    <text evidence="1">The sequence shown here is derived from an EMBL/GenBank/DDBJ whole genome shotgun (WGS) entry which is preliminary data.</text>
</comment>